<sequence length="38" mass="4240">MLRVRAESKNTEATLRLPDICRGKPLRRFVLGSVEGVA</sequence>
<reference evidence="1 2" key="1">
    <citation type="journal article" date="2011" name="Biochem. Biophys. Res. Commun.">
        <title>Increased number of Arginine-based salt bridges contributes to the thermotolerance of thermotolerant acetic acid bacteria, Acetobacter tropicalis SKU1100.</title>
        <authorList>
            <person name="Matsutani M."/>
            <person name="Hirakawa H."/>
            <person name="Nishikura M."/>
            <person name="Soemphol W."/>
            <person name="Ali I.A.I."/>
            <person name="Yakushi T."/>
            <person name="Matsushita K."/>
        </authorList>
    </citation>
    <scope>NUCLEOTIDE SEQUENCE [LARGE SCALE GENOMIC DNA]</scope>
    <source>
        <strain evidence="1 2">NBRC 101654</strain>
    </source>
</reference>
<protein>
    <submittedName>
        <fullName evidence="1">Uncharacterized protein</fullName>
    </submittedName>
</protein>
<gene>
    <name evidence="1" type="ORF">ATPR_1801</name>
</gene>
<evidence type="ECO:0000313" key="2">
    <source>
        <dbReference type="Proteomes" id="UP000004319"/>
    </source>
</evidence>
<comment type="caution">
    <text evidence="1">The sequence shown here is derived from an EMBL/GenBank/DDBJ whole genome shotgun (WGS) entry which is preliminary data.</text>
</comment>
<organism evidence="1 2">
    <name type="scientific">Acetobacter tropicalis NBRC 101654</name>
    <dbReference type="NCBI Taxonomy" id="749388"/>
    <lineage>
        <taxon>Bacteria</taxon>
        <taxon>Pseudomonadati</taxon>
        <taxon>Pseudomonadota</taxon>
        <taxon>Alphaproteobacteria</taxon>
        <taxon>Acetobacterales</taxon>
        <taxon>Acetobacteraceae</taxon>
        <taxon>Acetobacter</taxon>
    </lineage>
</organism>
<evidence type="ECO:0000313" key="1">
    <source>
        <dbReference type="EMBL" id="GAA08797.1"/>
    </source>
</evidence>
<dbReference type="EMBL" id="BABS01000051">
    <property type="protein sequence ID" value="GAA08797.1"/>
    <property type="molecule type" value="Genomic_DNA"/>
</dbReference>
<dbReference type="Proteomes" id="UP000004319">
    <property type="component" value="Unassembled WGS sequence"/>
</dbReference>
<accession>F7VEK2</accession>
<proteinExistence type="predicted"/>
<name>F7VEK2_9PROT</name>
<dbReference type="AlphaFoldDB" id="F7VEK2"/>